<dbReference type="AlphaFoldDB" id="S9RGG4"/>
<dbReference type="Proteomes" id="UP000015351">
    <property type="component" value="Unassembled WGS sequence"/>
</dbReference>
<name>S9RGG4_9RHOB</name>
<reference evidence="2" key="1">
    <citation type="journal article" date="2013" name="Stand. Genomic Sci.">
        <title>Genome sequence of the Litoreibacter arenae type strain (DSM 19593(T)), a member of the Roseobacter clade isolated from sea sand.</title>
        <authorList>
            <person name="Riedel T."/>
            <person name="Fiebig A."/>
            <person name="Petersen J."/>
            <person name="Gronow S."/>
            <person name="Kyrpides N.C."/>
            <person name="Goker M."/>
            <person name="Klenk H.P."/>
        </authorList>
    </citation>
    <scope>NUCLEOTIDE SEQUENCE [LARGE SCALE GENOMIC DNA]</scope>
    <source>
        <strain evidence="2">DSM 19593</strain>
    </source>
</reference>
<sequence length="46" mass="5073">MVCYGDPLASHRSEVFLIEFFGPLKRMTATATANAIICGDVVEKNR</sequence>
<dbReference type="EMBL" id="AONI01000015">
    <property type="protein sequence ID" value="EPX77170.1"/>
    <property type="molecule type" value="Genomic_DNA"/>
</dbReference>
<keyword evidence="2" id="KW-1185">Reference proteome</keyword>
<organism evidence="1 2">
    <name type="scientific">Litoreibacter arenae DSM 19593</name>
    <dbReference type="NCBI Taxonomy" id="1123360"/>
    <lineage>
        <taxon>Bacteria</taxon>
        <taxon>Pseudomonadati</taxon>
        <taxon>Pseudomonadota</taxon>
        <taxon>Alphaproteobacteria</taxon>
        <taxon>Rhodobacterales</taxon>
        <taxon>Roseobacteraceae</taxon>
        <taxon>Litoreibacter</taxon>
    </lineage>
</organism>
<dbReference type="STRING" id="1123360.thalar_02891"/>
<proteinExistence type="predicted"/>
<evidence type="ECO:0000313" key="2">
    <source>
        <dbReference type="Proteomes" id="UP000015351"/>
    </source>
</evidence>
<comment type="caution">
    <text evidence="1">The sequence shown here is derived from an EMBL/GenBank/DDBJ whole genome shotgun (WGS) entry which is preliminary data.</text>
</comment>
<gene>
    <name evidence="1" type="ORF">thalar_02891</name>
</gene>
<dbReference type="HOGENOM" id="CLU_3185482_0_0_5"/>
<evidence type="ECO:0000313" key="1">
    <source>
        <dbReference type="EMBL" id="EPX77170.1"/>
    </source>
</evidence>
<accession>S9RGG4</accession>
<protein>
    <submittedName>
        <fullName evidence="1">Uncharacterized protein</fullName>
    </submittedName>
</protein>